<name>A0A816BVF3_9BILA</name>
<evidence type="ECO:0000313" key="1">
    <source>
        <dbReference type="EMBL" id="CAF1377356.1"/>
    </source>
</evidence>
<evidence type="ECO:0000313" key="2">
    <source>
        <dbReference type="EMBL" id="CAF1614559.1"/>
    </source>
</evidence>
<dbReference type="EMBL" id="CAJNOH010004699">
    <property type="protein sequence ID" value="CAF1377356.1"/>
    <property type="molecule type" value="Genomic_DNA"/>
</dbReference>
<keyword evidence="3" id="KW-1185">Reference proteome</keyword>
<dbReference type="Proteomes" id="UP000663854">
    <property type="component" value="Unassembled WGS sequence"/>
</dbReference>
<sequence length="67" mass="7744">MLEENSSGQPRLPLKDVLVELQEKIVNLNGNPNLNLYRIVSNNPIRLSSWIDFAYSIRRDCTTSRQL</sequence>
<dbReference type="Proteomes" id="UP000663870">
    <property type="component" value="Unassembled WGS sequence"/>
</dbReference>
<protein>
    <submittedName>
        <fullName evidence="2">Uncharacterized protein</fullName>
    </submittedName>
</protein>
<proteinExistence type="predicted"/>
<accession>A0A816BVF3</accession>
<dbReference type="AlphaFoldDB" id="A0A816BVF3"/>
<dbReference type="EMBL" id="CAJNOL010006146">
    <property type="protein sequence ID" value="CAF1614559.1"/>
    <property type="molecule type" value="Genomic_DNA"/>
</dbReference>
<evidence type="ECO:0000313" key="3">
    <source>
        <dbReference type="Proteomes" id="UP000663870"/>
    </source>
</evidence>
<reference evidence="2" key="1">
    <citation type="submission" date="2021-02" db="EMBL/GenBank/DDBJ databases">
        <authorList>
            <person name="Nowell W R."/>
        </authorList>
    </citation>
    <scope>NUCLEOTIDE SEQUENCE</scope>
</reference>
<organism evidence="2 3">
    <name type="scientific">Rotaria sordida</name>
    <dbReference type="NCBI Taxonomy" id="392033"/>
    <lineage>
        <taxon>Eukaryota</taxon>
        <taxon>Metazoa</taxon>
        <taxon>Spiralia</taxon>
        <taxon>Gnathifera</taxon>
        <taxon>Rotifera</taxon>
        <taxon>Eurotatoria</taxon>
        <taxon>Bdelloidea</taxon>
        <taxon>Philodinida</taxon>
        <taxon>Philodinidae</taxon>
        <taxon>Rotaria</taxon>
    </lineage>
</organism>
<gene>
    <name evidence="2" type="ORF">JXQ802_LOCUS49801</name>
    <name evidence="1" type="ORF">PYM288_LOCUS33673</name>
</gene>
<comment type="caution">
    <text evidence="2">The sequence shown here is derived from an EMBL/GenBank/DDBJ whole genome shotgun (WGS) entry which is preliminary data.</text>
</comment>